<dbReference type="Gene3D" id="3.10.450.50">
    <property type="match status" value="1"/>
</dbReference>
<keyword evidence="2" id="KW-0472">Membrane</keyword>
<feature type="compositionally biased region" description="Low complexity" evidence="1">
    <location>
        <begin position="19"/>
        <end position="30"/>
    </location>
</feature>
<evidence type="ECO:0008006" key="5">
    <source>
        <dbReference type="Google" id="ProtNLM"/>
    </source>
</evidence>
<feature type="transmembrane region" description="Helical" evidence="2">
    <location>
        <begin position="111"/>
        <end position="135"/>
    </location>
</feature>
<dbReference type="EMBL" id="LQPZ01000013">
    <property type="protein sequence ID" value="ORX06916.1"/>
    <property type="molecule type" value="Genomic_DNA"/>
</dbReference>
<evidence type="ECO:0000256" key="1">
    <source>
        <dbReference type="SAM" id="MobiDB-lite"/>
    </source>
</evidence>
<feature type="region of interest" description="Disordered" evidence="1">
    <location>
        <begin position="1"/>
        <end position="59"/>
    </location>
</feature>
<name>A0A1X2EMW4_9MYCO</name>
<proteinExistence type="predicted"/>
<organism evidence="3 4">
    <name type="scientific">Mycolicibacillus trivialis</name>
    <dbReference type="NCBI Taxonomy" id="1798"/>
    <lineage>
        <taxon>Bacteria</taxon>
        <taxon>Bacillati</taxon>
        <taxon>Actinomycetota</taxon>
        <taxon>Actinomycetes</taxon>
        <taxon>Mycobacteriales</taxon>
        <taxon>Mycobacteriaceae</taxon>
        <taxon>Mycolicibacillus</taxon>
    </lineage>
</organism>
<dbReference type="AlphaFoldDB" id="A0A1X2EMW4"/>
<feature type="region of interest" description="Disordered" evidence="1">
    <location>
        <begin position="72"/>
        <end position="97"/>
    </location>
</feature>
<dbReference type="STRING" id="1798.AWC30_04900"/>
<evidence type="ECO:0000313" key="3">
    <source>
        <dbReference type="EMBL" id="ORX06916.1"/>
    </source>
</evidence>
<dbReference type="InterPro" id="IPR032710">
    <property type="entry name" value="NTF2-like_dom_sf"/>
</dbReference>
<keyword evidence="4" id="KW-1185">Reference proteome</keyword>
<dbReference type="RefSeq" id="WP_085109029.1">
    <property type="nucleotide sequence ID" value="NZ_JACKSN010000171.1"/>
</dbReference>
<dbReference type="SUPFAM" id="SSF54427">
    <property type="entry name" value="NTF2-like"/>
    <property type="match status" value="1"/>
</dbReference>
<comment type="caution">
    <text evidence="3">The sequence shown here is derived from an EMBL/GenBank/DDBJ whole genome shotgun (WGS) entry which is preliminary data.</text>
</comment>
<accession>A0A1X2EMW4</accession>
<gene>
    <name evidence="3" type="ORF">AWC30_04900</name>
</gene>
<reference evidence="3 4" key="1">
    <citation type="submission" date="2016-01" db="EMBL/GenBank/DDBJ databases">
        <title>The new phylogeny of the genus Mycobacterium.</title>
        <authorList>
            <person name="Tarcisio F."/>
            <person name="Conor M."/>
            <person name="Antonella G."/>
            <person name="Elisabetta G."/>
            <person name="Giulia F.S."/>
            <person name="Sara T."/>
            <person name="Anna F."/>
            <person name="Clotilde B."/>
            <person name="Roberto B."/>
            <person name="Veronica D.S."/>
            <person name="Fabio R."/>
            <person name="Monica P."/>
            <person name="Olivier J."/>
            <person name="Enrico T."/>
            <person name="Nicola S."/>
        </authorList>
    </citation>
    <scope>NUCLEOTIDE SEQUENCE [LARGE SCALE GENOMIC DNA]</scope>
    <source>
        <strain evidence="3 4">DSM 44153</strain>
    </source>
</reference>
<keyword evidence="2" id="KW-1133">Transmembrane helix</keyword>
<evidence type="ECO:0000313" key="4">
    <source>
        <dbReference type="Proteomes" id="UP000193090"/>
    </source>
</evidence>
<dbReference type="OrthoDB" id="4485830at2"/>
<dbReference type="Proteomes" id="UP000193090">
    <property type="component" value="Unassembled WGS sequence"/>
</dbReference>
<evidence type="ECO:0000256" key="2">
    <source>
        <dbReference type="SAM" id="Phobius"/>
    </source>
</evidence>
<protein>
    <recommendedName>
        <fullName evidence="5">DUF4878 domain-containing protein</fullName>
    </recommendedName>
</protein>
<sequence length="254" mass="27151">MANPSGSDHDADASIGSETTDPVDPVAADDANTDRVAMDPPTEVLGSSDGGAQPERRFTAPGFDAGATQVIPPQDDPATEVFQPQQGSKAVPQAIPPRTGGGLSGRIQNSWGWVLAVTLIVLALAAIAVLGTVLLTRDTTSAASQEEMVRSTISEFDDAMQKGDLTTLRSITCGTTRDTYVNYDDAKWATLHDKVKRAHRYPMVGSIDEVVINGEHAEANVTAYMAYAPTERSTRSFDLQFRDDKWKICQAPVG</sequence>
<keyword evidence="2" id="KW-0812">Transmembrane</keyword>